<dbReference type="HAMAP" id="MF_02248">
    <property type="entry name" value="DcrB"/>
    <property type="match status" value="1"/>
</dbReference>
<dbReference type="InterPro" id="IPR046406">
    <property type="entry name" value="DcrB"/>
</dbReference>
<dbReference type="Proteomes" id="UP000234503">
    <property type="component" value="Unassembled WGS sequence"/>
</dbReference>
<dbReference type="NCBIfam" id="NF008627">
    <property type="entry name" value="PRK11615.1"/>
    <property type="match status" value="1"/>
</dbReference>
<keyword evidence="1" id="KW-0564">Palmitate</keyword>
<comment type="function">
    <text evidence="1">Plays a role in cell envelope biogenesis, maintenance of cell envelope integrity and membrane homeostasis. Essential for lipoprotein maturation under conditions where membrane fluidity may be altered.</text>
</comment>
<keyword evidence="1" id="KW-0732">Signal</keyword>
<reference evidence="2 3" key="1">
    <citation type="submission" date="2017-12" db="EMBL/GenBank/DDBJ databases">
        <title>Characterization of six clinical isolates of Enterochimera gen. nov., a novel genus of the Yersiniaciae family and the three species Enterochimera arupensis sp. nov., Enterochimera coloradensis sp. nov, and Enterochimera californica sp. nov.</title>
        <authorList>
            <person name="Rossi A."/>
            <person name="Fisher M."/>
        </authorList>
    </citation>
    <scope>NUCLEOTIDE SEQUENCE [LARGE SCALE GENOMIC DNA]</scope>
    <source>
        <strain evidence="3">2016-Iso4</strain>
    </source>
</reference>
<name>A0A2N5DUQ7_9GAMM</name>
<gene>
    <name evidence="1" type="primary">dcrB</name>
    <name evidence="2" type="ORF">CYR32_18385</name>
</gene>
<evidence type="ECO:0000313" key="2">
    <source>
        <dbReference type="EMBL" id="PLR30646.1"/>
    </source>
</evidence>
<dbReference type="SUPFAM" id="SSF55724">
    <property type="entry name" value="Mog1p/PsbP-like"/>
    <property type="match status" value="1"/>
</dbReference>
<keyword evidence="3" id="KW-1185">Reference proteome</keyword>
<dbReference type="RefSeq" id="WP_101826603.1">
    <property type="nucleotide sequence ID" value="NZ_PJZH01000029.1"/>
</dbReference>
<organism evidence="2 3">
    <name type="scientific">Chimaeribacter coloradensis</name>
    <dbReference type="NCBI Taxonomy" id="2060068"/>
    <lineage>
        <taxon>Bacteria</taxon>
        <taxon>Pseudomonadati</taxon>
        <taxon>Pseudomonadota</taxon>
        <taxon>Gammaproteobacteria</taxon>
        <taxon>Enterobacterales</taxon>
        <taxon>Yersiniaceae</taxon>
        <taxon>Chimaeribacter</taxon>
    </lineage>
</organism>
<keyword evidence="1" id="KW-0449">Lipoprotein</keyword>
<evidence type="ECO:0000256" key="1">
    <source>
        <dbReference type="HAMAP-Rule" id="MF_02248"/>
    </source>
</evidence>
<dbReference type="InterPro" id="IPR014894">
    <property type="entry name" value="DcrB/EagT6"/>
</dbReference>
<dbReference type="Gene3D" id="3.40.1000.10">
    <property type="entry name" value="Mog1/PsbP, alpha/beta/alpha sandwich"/>
    <property type="match status" value="1"/>
</dbReference>
<dbReference type="Pfam" id="PF08786">
    <property type="entry name" value="DcrB"/>
    <property type="match status" value="1"/>
</dbReference>
<dbReference type="InterPro" id="IPR016123">
    <property type="entry name" value="Mog1/PsbP_a/b/a-sand"/>
</dbReference>
<proteinExistence type="inferred from homology"/>
<protein>
    <recommendedName>
        <fullName evidence="1">Inner membrane lipoprotein DcrB</fullName>
    </recommendedName>
</protein>
<dbReference type="AlphaFoldDB" id="A0A2N5DUQ7"/>
<sequence length="189" mass="20135">MRKLVSYIGIGLLVTGLAACDGNSDEKTHAAPDADQTTTQTAAGQQVNLLNGNVTFTMPGDMTDQSGKLGTQANNMHVYADESGQKAIIVLLSDNSPDGLDVLATRLEDQQRSRDPDLQVVTNKSITVDGQPAQQLDSVIATSGKKAYSSVVLAKVDNHLLTLQITLPADNQQQAQTQAESIINTLKFK</sequence>
<dbReference type="PROSITE" id="PS51257">
    <property type="entry name" value="PROKAR_LIPOPROTEIN"/>
    <property type="match status" value="1"/>
</dbReference>
<dbReference type="GO" id="GO:0005886">
    <property type="term" value="C:plasma membrane"/>
    <property type="evidence" value="ECO:0007669"/>
    <property type="project" value="UniProtKB-SubCell"/>
</dbReference>
<evidence type="ECO:0000313" key="3">
    <source>
        <dbReference type="Proteomes" id="UP000234503"/>
    </source>
</evidence>
<comment type="caution">
    <text evidence="2">The sequence shown here is derived from an EMBL/GenBank/DDBJ whole genome shotgun (WGS) entry which is preliminary data.</text>
</comment>
<dbReference type="EMBL" id="PJZH01000029">
    <property type="protein sequence ID" value="PLR30646.1"/>
    <property type="molecule type" value="Genomic_DNA"/>
</dbReference>
<accession>A0A2N5DUQ7</accession>
<comment type="subcellular location">
    <subcellularLocation>
        <location evidence="1">Cell membrane</location>
        <topology evidence="1">Lipid-anchor</topology>
        <orientation evidence="1">Periplasmic side</orientation>
    </subcellularLocation>
</comment>
<keyword evidence="1" id="KW-1003">Cell membrane</keyword>
<dbReference type="OrthoDB" id="6476276at2"/>
<keyword evidence="1" id="KW-0472">Membrane</keyword>
<comment type="similarity">
    <text evidence="1">Belongs to the DcrB family.</text>
</comment>